<evidence type="ECO:0000256" key="1">
    <source>
        <dbReference type="SAM" id="MobiDB-lite"/>
    </source>
</evidence>
<feature type="compositionally biased region" description="Polar residues" evidence="1">
    <location>
        <begin position="47"/>
        <end position="56"/>
    </location>
</feature>
<gene>
    <name evidence="2" type="ORF">Y1Q_0012326</name>
</gene>
<accession>A0A151M568</accession>
<dbReference type="EMBL" id="AKHW03006582">
    <property type="protein sequence ID" value="KYO19664.1"/>
    <property type="molecule type" value="Genomic_DNA"/>
</dbReference>
<organism evidence="2 3">
    <name type="scientific">Alligator mississippiensis</name>
    <name type="common">American alligator</name>
    <dbReference type="NCBI Taxonomy" id="8496"/>
    <lineage>
        <taxon>Eukaryota</taxon>
        <taxon>Metazoa</taxon>
        <taxon>Chordata</taxon>
        <taxon>Craniata</taxon>
        <taxon>Vertebrata</taxon>
        <taxon>Euteleostomi</taxon>
        <taxon>Archelosauria</taxon>
        <taxon>Archosauria</taxon>
        <taxon>Crocodylia</taxon>
        <taxon>Alligatoridae</taxon>
        <taxon>Alligatorinae</taxon>
        <taxon>Alligator</taxon>
    </lineage>
</organism>
<evidence type="ECO:0000313" key="3">
    <source>
        <dbReference type="Proteomes" id="UP000050525"/>
    </source>
</evidence>
<feature type="region of interest" description="Disordered" evidence="1">
    <location>
        <begin position="134"/>
        <end position="189"/>
    </location>
</feature>
<sequence length="189" mass="19568">MWGALHPQYFEAPPLPANEPFGGRAAVLLLGELTLANQEPSSKDGQADSSTPSQVSWPPFQGLPRVQERHACRAICLLPCGHFRPAHTGSLAESPKTSAEACVTPDPSPGISETGTSWGMKELPRPLVKLHPAGPTHCSGAWQGGTEPAARIPPRPGAGPPGTSGSAILSPALRRCGGGAPGPAWRPAF</sequence>
<comment type="caution">
    <text evidence="2">The sequence shown here is derived from an EMBL/GenBank/DDBJ whole genome shotgun (WGS) entry which is preliminary data.</text>
</comment>
<dbReference type="Proteomes" id="UP000050525">
    <property type="component" value="Unassembled WGS sequence"/>
</dbReference>
<dbReference type="AlphaFoldDB" id="A0A151M568"/>
<protein>
    <submittedName>
        <fullName evidence="2">Uncharacterized protein</fullName>
    </submittedName>
</protein>
<feature type="compositionally biased region" description="Low complexity" evidence="1">
    <location>
        <begin position="161"/>
        <end position="175"/>
    </location>
</feature>
<feature type="region of interest" description="Disordered" evidence="1">
    <location>
        <begin position="90"/>
        <end position="117"/>
    </location>
</feature>
<proteinExistence type="predicted"/>
<keyword evidence="3" id="KW-1185">Reference proteome</keyword>
<evidence type="ECO:0000313" key="2">
    <source>
        <dbReference type="EMBL" id="KYO19664.1"/>
    </source>
</evidence>
<reference evidence="2 3" key="1">
    <citation type="journal article" date="2012" name="Genome Biol.">
        <title>Sequencing three crocodilian genomes to illuminate the evolution of archosaurs and amniotes.</title>
        <authorList>
            <person name="St John J.A."/>
            <person name="Braun E.L."/>
            <person name="Isberg S.R."/>
            <person name="Miles L.G."/>
            <person name="Chong A.Y."/>
            <person name="Gongora J."/>
            <person name="Dalzell P."/>
            <person name="Moran C."/>
            <person name="Bed'hom B."/>
            <person name="Abzhanov A."/>
            <person name="Burgess S.C."/>
            <person name="Cooksey A.M."/>
            <person name="Castoe T.A."/>
            <person name="Crawford N.G."/>
            <person name="Densmore L.D."/>
            <person name="Drew J.C."/>
            <person name="Edwards S.V."/>
            <person name="Faircloth B.C."/>
            <person name="Fujita M.K."/>
            <person name="Greenwold M.J."/>
            <person name="Hoffmann F.G."/>
            <person name="Howard J.M."/>
            <person name="Iguchi T."/>
            <person name="Janes D.E."/>
            <person name="Khan S.Y."/>
            <person name="Kohno S."/>
            <person name="de Koning A.J."/>
            <person name="Lance S.L."/>
            <person name="McCarthy F.M."/>
            <person name="McCormack J.E."/>
            <person name="Merchant M.E."/>
            <person name="Peterson D.G."/>
            <person name="Pollock D.D."/>
            <person name="Pourmand N."/>
            <person name="Raney B.J."/>
            <person name="Roessler K.A."/>
            <person name="Sanford J.R."/>
            <person name="Sawyer R.H."/>
            <person name="Schmidt C.J."/>
            <person name="Triplett E.W."/>
            <person name="Tuberville T.D."/>
            <person name="Venegas-Anaya M."/>
            <person name="Howard J.T."/>
            <person name="Jarvis E.D."/>
            <person name="Guillette L.J.Jr."/>
            <person name="Glenn T.C."/>
            <person name="Green R.E."/>
            <person name="Ray D.A."/>
        </authorList>
    </citation>
    <scope>NUCLEOTIDE SEQUENCE [LARGE SCALE GENOMIC DNA]</scope>
    <source>
        <strain evidence="2">KSC_2009_1</strain>
    </source>
</reference>
<name>A0A151M568_ALLMI</name>
<feature type="region of interest" description="Disordered" evidence="1">
    <location>
        <begin position="37"/>
        <end position="56"/>
    </location>
</feature>